<gene>
    <name evidence="1" type="ORF">HPB47_026994</name>
</gene>
<sequence>MALGQAHMEIYEKTIKFLKMMTTLHRNLRVTKGFPQMEPYKPWQSGAVLSTSFVLELHEVLLKKGYQFVPTGRLSQNWIENFFSVTRTSEKFPTQVQFWNTLKTVTVAQVLKHVSGSS</sequence>
<protein>
    <submittedName>
        <fullName evidence="1">Uncharacterized protein</fullName>
    </submittedName>
</protein>
<organism evidence="1 2">
    <name type="scientific">Ixodes persulcatus</name>
    <name type="common">Taiga tick</name>
    <dbReference type="NCBI Taxonomy" id="34615"/>
    <lineage>
        <taxon>Eukaryota</taxon>
        <taxon>Metazoa</taxon>
        <taxon>Ecdysozoa</taxon>
        <taxon>Arthropoda</taxon>
        <taxon>Chelicerata</taxon>
        <taxon>Arachnida</taxon>
        <taxon>Acari</taxon>
        <taxon>Parasitiformes</taxon>
        <taxon>Ixodida</taxon>
        <taxon>Ixodoidea</taxon>
        <taxon>Ixodidae</taxon>
        <taxon>Ixodinae</taxon>
        <taxon>Ixodes</taxon>
    </lineage>
</organism>
<proteinExistence type="predicted"/>
<evidence type="ECO:0000313" key="1">
    <source>
        <dbReference type="EMBL" id="KAG0425869.1"/>
    </source>
</evidence>
<evidence type="ECO:0000313" key="2">
    <source>
        <dbReference type="Proteomes" id="UP000805193"/>
    </source>
</evidence>
<accession>A0AC60PZ50</accession>
<name>A0AC60PZ50_IXOPE</name>
<keyword evidence="2" id="KW-1185">Reference proteome</keyword>
<dbReference type="EMBL" id="JABSTQ010009791">
    <property type="protein sequence ID" value="KAG0425869.1"/>
    <property type="molecule type" value="Genomic_DNA"/>
</dbReference>
<comment type="caution">
    <text evidence="1">The sequence shown here is derived from an EMBL/GenBank/DDBJ whole genome shotgun (WGS) entry which is preliminary data.</text>
</comment>
<dbReference type="Proteomes" id="UP000805193">
    <property type="component" value="Unassembled WGS sequence"/>
</dbReference>
<reference evidence="1 2" key="1">
    <citation type="journal article" date="2020" name="Cell">
        <title>Large-Scale Comparative Analyses of Tick Genomes Elucidate Their Genetic Diversity and Vector Capacities.</title>
        <authorList>
            <consortium name="Tick Genome and Microbiome Consortium (TIGMIC)"/>
            <person name="Jia N."/>
            <person name="Wang J."/>
            <person name="Shi W."/>
            <person name="Du L."/>
            <person name="Sun Y."/>
            <person name="Zhan W."/>
            <person name="Jiang J.F."/>
            <person name="Wang Q."/>
            <person name="Zhang B."/>
            <person name="Ji P."/>
            <person name="Bell-Sakyi L."/>
            <person name="Cui X.M."/>
            <person name="Yuan T.T."/>
            <person name="Jiang B.G."/>
            <person name="Yang W.F."/>
            <person name="Lam T.T."/>
            <person name="Chang Q.C."/>
            <person name="Ding S.J."/>
            <person name="Wang X.J."/>
            <person name="Zhu J.G."/>
            <person name="Ruan X.D."/>
            <person name="Zhao L."/>
            <person name="Wei J.T."/>
            <person name="Ye R.Z."/>
            <person name="Que T.C."/>
            <person name="Du C.H."/>
            <person name="Zhou Y.H."/>
            <person name="Cheng J.X."/>
            <person name="Dai P.F."/>
            <person name="Guo W.B."/>
            <person name="Han X.H."/>
            <person name="Huang E.J."/>
            <person name="Li L.F."/>
            <person name="Wei W."/>
            <person name="Gao Y.C."/>
            <person name="Liu J.Z."/>
            <person name="Shao H.Z."/>
            <person name="Wang X."/>
            <person name="Wang C.C."/>
            <person name="Yang T.C."/>
            <person name="Huo Q.B."/>
            <person name="Li W."/>
            <person name="Chen H.Y."/>
            <person name="Chen S.E."/>
            <person name="Zhou L.G."/>
            <person name="Ni X.B."/>
            <person name="Tian J.H."/>
            <person name="Sheng Y."/>
            <person name="Liu T."/>
            <person name="Pan Y.S."/>
            <person name="Xia L.Y."/>
            <person name="Li J."/>
            <person name="Zhao F."/>
            <person name="Cao W.C."/>
        </authorList>
    </citation>
    <scope>NUCLEOTIDE SEQUENCE [LARGE SCALE GENOMIC DNA]</scope>
    <source>
        <strain evidence="1">Iper-2018</strain>
    </source>
</reference>